<dbReference type="InterPro" id="IPR045540">
    <property type="entry name" value="YegS/DAGK_C"/>
</dbReference>
<evidence type="ECO:0000313" key="14">
    <source>
        <dbReference type="EMBL" id="MBP1889294.1"/>
    </source>
</evidence>
<dbReference type="InterPro" id="IPR050187">
    <property type="entry name" value="Lipid_Phosphate_FormReg"/>
</dbReference>
<evidence type="ECO:0000313" key="15">
    <source>
        <dbReference type="Proteomes" id="UP000783390"/>
    </source>
</evidence>
<evidence type="ECO:0000256" key="5">
    <source>
        <dbReference type="ARBA" id="ARBA00022723"/>
    </source>
</evidence>
<evidence type="ECO:0000256" key="9">
    <source>
        <dbReference type="ARBA" id="ARBA00022842"/>
    </source>
</evidence>
<feature type="domain" description="DAGKc" evidence="13">
    <location>
        <begin position="1"/>
        <end position="130"/>
    </location>
</feature>
<dbReference type="PROSITE" id="PS50146">
    <property type="entry name" value="DAGK"/>
    <property type="match status" value="1"/>
</dbReference>
<evidence type="ECO:0000256" key="4">
    <source>
        <dbReference type="ARBA" id="ARBA00022679"/>
    </source>
</evidence>
<evidence type="ECO:0000256" key="8">
    <source>
        <dbReference type="ARBA" id="ARBA00022840"/>
    </source>
</evidence>
<name>A0ABS4EZ65_9CLOT</name>
<comment type="caution">
    <text evidence="14">The sequence shown here is derived from an EMBL/GenBank/DDBJ whole genome shotgun (WGS) entry which is preliminary data.</text>
</comment>
<dbReference type="InterPro" id="IPR017438">
    <property type="entry name" value="ATP-NAD_kinase_N"/>
</dbReference>
<dbReference type="GO" id="GO:0016301">
    <property type="term" value="F:kinase activity"/>
    <property type="evidence" value="ECO:0007669"/>
    <property type="project" value="UniProtKB-KW"/>
</dbReference>
<keyword evidence="9" id="KW-0460">Magnesium</keyword>
<gene>
    <name evidence="14" type="ORF">J2Z53_000875</name>
</gene>
<dbReference type="NCBIfam" id="NF009605">
    <property type="entry name" value="PRK13059.1"/>
    <property type="match status" value="1"/>
</dbReference>
<evidence type="ECO:0000259" key="13">
    <source>
        <dbReference type="PROSITE" id="PS50146"/>
    </source>
</evidence>
<dbReference type="Proteomes" id="UP000783390">
    <property type="component" value="Unassembled WGS sequence"/>
</dbReference>
<evidence type="ECO:0000256" key="12">
    <source>
        <dbReference type="ARBA" id="ARBA00023264"/>
    </source>
</evidence>
<dbReference type="Pfam" id="PF19279">
    <property type="entry name" value="YegS_C"/>
    <property type="match status" value="1"/>
</dbReference>
<dbReference type="InterPro" id="IPR016064">
    <property type="entry name" value="NAD/diacylglycerol_kinase_sf"/>
</dbReference>
<dbReference type="RefSeq" id="WP_209796005.1">
    <property type="nucleotide sequence ID" value="NZ_JAGGJZ010000002.1"/>
</dbReference>
<evidence type="ECO:0000256" key="2">
    <source>
        <dbReference type="ARBA" id="ARBA00005983"/>
    </source>
</evidence>
<dbReference type="Pfam" id="PF00781">
    <property type="entry name" value="DAGK_cat"/>
    <property type="match status" value="1"/>
</dbReference>
<keyword evidence="7 14" id="KW-0418">Kinase</keyword>
<keyword evidence="3" id="KW-0444">Lipid biosynthesis</keyword>
<dbReference type="EMBL" id="JAGGJZ010000002">
    <property type="protein sequence ID" value="MBP1889294.1"/>
    <property type="molecule type" value="Genomic_DNA"/>
</dbReference>
<dbReference type="InterPro" id="IPR001206">
    <property type="entry name" value="Diacylglycerol_kinase_cat_dom"/>
</dbReference>
<evidence type="ECO:0000256" key="3">
    <source>
        <dbReference type="ARBA" id="ARBA00022516"/>
    </source>
</evidence>
<evidence type="ECO:0000256" key="7">
    <source>
        <dbReference type="ARBA" id="ARBA00022777"/>
    </source>
</evidence>
<evidence type="ECO:0000256" key="11">
    <source>
        <dbReference type="ARBA" id="ARBA00023209"/>
    </source>
</evidence>
<keyword evidence="15" id="KW-1185">Reference proteome</keyword>
<keyword evidence="4" id="KW-0808">Transferase</keyword>
<proteinExistence type="inferred from homology"/>
<dbReference type="PANTHER" id="PTHR12358">
    <property type="entry name" value="SPHINGOSINE KINASE"/>
    <property type="match status" value="1"/>
</dbReference>
<dbReference type="SUPFAM" id="SSF111331">
    <property type="entry name" value="NAD kinase/diacylglycerol kinase-like"/>
    <property type="match status" value="1"/>
</dbReference>
<accession>A0ABS4EZ65</accession>
<comment type="cofactor">
    <cofactor evidence="1">
        <name>Mg(2+)</name>
        <dbReference type="ChEBI" id="CHEBI:18420"/>
    </cofactor>
</comment>
<evidence type="ECO:0000256" key="10">
    <source>
        <dbReference type="ARBA" id="ARBA00023098"/>
    </source>
</evidence>
<dbReference type="PANTHER" id="PTHR12358:SF106">
    <property type="entry name" value="LIPID KINASE YEGS"/>
    <property type="match status" value="1"/>
</dbReference>
<keyword evidence="5" id="KW-0479">Metal-binding</keyword>
<dbReference type="NCBIfam" id="TIGR00147">
    <property type="entry name" value="YegS/Rv2252/BmrU family lipid kinase"/>
    <property type="match status" value="1"/>
</dbReference>
<evidence type="ECO:0000256" key="6">
    <source>
        <dbReference type="ARBA" id="ARBA00022741"/>
    </source>
</evidence>
<dbReference type="SMART" id="SM00046">
    <property type="entry name" value="DAGKc"/>
    <property type="match status" value="1"/>
</dbReference>
<keyword evidence="10" id="KW-0443">Lipid metabolism</keyword>
<sequence>MKKVRFIYNPYSGENAIVNELDNVIKIHHNAGYQIIPYRIERGRDIIEALDCIDESYSYVLIAGGDGTVDTVLNAMMKRNIKLPIAILPVGTANDFGKFLDMPSNVKEACKRIINSKPQKVDIGKINDKYFINVASTGLFTDISQKTDLHLKNAIGKLAYYIKGLEELPNFRKLKVNLKSKQYNYDGEMYLLLLFNGKTAGNLNLATKADAQDGMLDLILFKAVPLIELLPLFLKVLRGDHLDSEKVVYFKTDDILIECDEDIVTDIDGEKGPEFPLRVQCIKGGIEILGLKE</sequence>
<dbReference type="Gene3D" id="2.60.200.40">
    <property type="match status" value="1"/>
</dbReference>
<keyword evidence="11" id="KW-0594">Phospholipid biosynthesis</keyword>
<keyword evidence="8" id="KW-0067">ATP-binding</keyword>
<dbReference type="InterPro" id="IPR005218">
    <property type="entry name" value="Diacylglycerol/lipid_kinase"/>
</dbReference>
<organism evidence="14 15">
    <name type="scientific">Clostridium moniliforme</name>
    <dbReference type="NCBI Taxonomy" id="39489"/>
    <lineage>
        <taxon>Bacteria</taxon>
        <taxon>Bacillati</taxon>
        <taxon>Bacillota</taxon>
        <taxon>Clostridia</taxon>
        <taxon>Eubacteriales</taxon>
        <taxon>Clostridiaceae</taxon>
        <taxon>Clostridium</taxon>
    </lineage>
</organism>
<comment type="similarity">
    <text evidence="2">Belongs to the diacylglycerol/lipid kinase family.</text>
</comment>
<keyword evidence="12" id="KW-1208">Phospholipid metabolism</keyword>
<dbReference type="Gene3D" id="3.40.50.10330">
    <property type="entry name" value="Probable inorganic polyphosphate/atp-NAD kinase, domain 1"/>
    <property type="match status" value="1"/>
</dbReference>
<keyword evidence="6" id="KW-0547">Nucleotide-binding</keyword>
<protein>
    <submittedName>
        <fullName evidence="14">YegS/Rv2252/BmrU family lipid kinase</fullName>
    </submittedName>
</protein>
<evidence type="ECO:0000256" key="1">
    <source>
        <dbReference type="ARBA" id="ARBA00001946"/>
    </source>
</evidence>
<reference evidence="14 15" key="1">
    <citation type="submission" date="2021-03" db="EMBL/GenBank/DDBJ databases">
        <title>Genomic Encyclopedia of Type Strains, Phase IV (KMG-IV): sequencing the most valuable type-strain genomes for metagenomic binning, comparative biology and taxonomic classification.</title>
        <authorList>
            <person name="Goeker M."/>
        </authorList>
    </citation>
    <scope>NUCLEOTIDE SEQUENCE [LARGE SCALE GENOMIC DNA]</scope>
    <source>
        <strain evidence="14 15">DSM 3984</strain>
    </source>
</reference>